<gene>
    <name evidence="2" type="ORF">ACFQ3U_15165</name>
</gene>
<reference evidence="3" key="1">
    <citation type="journal article" date="2019" name="Int. J. Syst. Evol. Microbiol.">
        <title>The Global Catalogue of Microorganisms (GCM) 10K type strain sequencing project: providing services to taxonomists for standard genome sequencing and annotation.</title>
        <authorList>
            <consortium name="The Broad Institute Genomics Platform"/>
            <consortium name="The Broad Institute Genome Sequencing Center for Infectious Disease"/>
            <person name="Wu L."/>
            <person name="Ma J."/>
        </authorList>
    </citation>
    <scope>NUCLEOTIDE SEQUENCE [LARGE SCALE GENOMIC DNA]</scope>
    <source>
        <strain evidence="3">CCUG 50213</strain>
    </source>
</reference>
<evidence type="ECO:0000313" key="3">
    <source>
        <dbReference type="Proteomes" id="UP001597181"/>
    </source>
</evidence>
<sequence>MDAALKRQRLVRVLTWAVALLAVAAWAVSLALEAPWRPWFAVALWSIIGVGLVARVLRRKKLARSRLDAFGGLNEIYLGRTYSPDISGTAVDSAEIGARRSDDPPPVSPLS</sequence>
<evidence type="ECO:0000256" key="1">
    <source>
        <dbReference type="SAM" id="Phobius"/>
    </source>
</evidence>
<name>A0ABW3TRK1_9MICO</name>
<proteinExistence type="predicted"/>
<keyword evidence="1" id="KW-0812">Transmembrane</keyword>
<accession>A0ABW3TRK1</accession>
<comment type="caution">
    <text evidence="2">The sequence shown here is derived from an EMBL/GenBank/DDBJ whole genome shotgun (WGS) entry which is preliminary data.</text>
</comment>
<dbReference type="Proteomes" id="UP001597181">
    <property type="component" value="Unassembled WGS sequence"/>
</dbReference>
<dbReference type="EMBL" id="JBHTLY010000010">
    <property type="protein sequence ID" value="MFD1203235.1"/>
    <property type="molecule type" value="Genomic_DNA"/>
</dbReference>
<evidence type="ECO:0000313" key="2">
    <source>
        <dbReference type="EMBL" id="MFD1203235.1"/>
    </source>
</evidence>
<feature type="transmembrane region" description="Helical" evidence="1">
    <location>
        <begin position="38"/>
        <end position="57"/>
    </location>
</feature>
<keyword evidence="1" id="KW-0472">Membrane</keyword>
<feature type="transmembrane region" description="Helical" evidence="1">
    <location>
        <begin position="12"/>
        <end position="32"/>
    </location>
</feature>
<keyword evidence="1" id="KW-1133">Transmembrane helix</keyword>
<dbReference type="RefSeq" id="WP_343962104.1">
    <property type="nucleotide sequence ID" value="NZ_BAAAKZ010000014.1"/>
</dbReference>
<organism evidence="2 3">
    <name type="scientific">Leucobacter albus</name>
    <dbReference type="NCBI Taxonomy" id="272210"/>
    <lineage>
        <taxon>Bacteria</taxon>
        <taxon>Bacillati</taxon>
        <taxon>Actinomycetota</taxon>
        <taxon>Actinomycetes</taxon>
        <taxon>Micrococcales</taxon>
        <taxon>Microbacteriaceae</taxon>
        <taxon>Leucobacter</taxon>
    </lineage>
</organism>
<keyword evidence="3" id="KW-1185">Reference proteome</keyword>
<protein>
    <submittedName>
        <fullName evidence="2">Uncharacterized protein</fullName>
    </submittedName>
</protein>